<comment type="caution">
    <text evidence="9">The sequence shown here is derived from an EMBL/GenBank/DDBJ whole genome shotgun (WGS) entry which is preliminary data.</text>
</comment>
<keyword evidence="4" id="KW-0680">Restriction system</keyword>
<name>A0ABU3BWJ5_9GAMM</name>
<dbReference type="PANTHER" id="PTHR10629">
    <property type="entry name" value="CYTOSINE-SPECIFIC METHYLTRANSFERASE"/>
    <property type="match status" value="1"/>
</dbReference>
<dbReference type="InterPro" id="IPR050390">
    <property type="entry name" value="C5-Methyltransferase"/>
</dbReference>
<organism evidence="9 10">
    <name type="scientific">Spectribacter hydrogenoxidans</name>
    <dbReference type="NCBI Taxonomy" id="3075608"/>
    <lineage>
        <taxon>Bacteria</taxon>
        <taxon>Pseudomonadati</taxon>
        <taxon>Pseudomonadota</taxon>
        <taxon>Gammaproteobacteria</taxon>
        <taxon>Salinisphaerales</taxon>
        <taxon>Salinisphaeraceae</taxon>
        <taxon>Spectribacter</taxon>
    </lineage>
</organism>
<evidence type="ECO:0000256" key="8">
    <source>
        <dbReference type="RuleBase" id="RU000417"/>
    </source>
</evidence>
<proteinExistence type="inferred from homology"/>
<dbReference type="InterPro" id="IPR018117">
    <property type="entry name" value="C5_DNA_meth_AS"/>
</dbReference>
<sequence>MTLNSRFGERNATPVAVDLFSGSGSVTAALKRAGYWVAAGLDVDEHAAATYRANHPEVHLFRDDIHDVEPDDLAALLPKEGLDLLTICAPCQPFSSQNRKRRKDDDRASLILQALPFIEALRPRTIWVENVPGLGSSKIIRRLKTNLASLGYHFEEPMRLDAADFCVPQRRIRFVFTASIDRRVCSTLAGLSKISKAQPTVRMAFEGLKSLGPFEFDEHDRLHASRRHGEMTLKRLKHIPGDGGSRTSLPPELQLVCHRSLPSGSFPDVYGRMSWDAPAPTLTTGCTDVTRGRFAHPEENRAITLREAARLQTFPDDYEFCGTRSDIAAQIGNAVPMAMAYAMFEQIHGCTRSWTSD</sequence>
<dbReference type="Gene3D" id="3.40.50.150">
    <property type="entry name" value="Vaccinia Virus protein VP39"/>
    <property type="match status" value="1"/>
</dbReference>
<dbReference type="SUPFAM" id="SSF53335">
    <property type="entry name" value="S-adenosyl-L-methionine-dependent methyltransferases"/>
    <property type="match status" value="1"/>
</dbReference>
<dbReference type="EC" id="2.1.1.37" evidence="8"/>
<keyword evidence="3 6" id="KW-0949">S-adenosyl-L-methionine</keyword>
<accession>A0ABU3BWJ5</accession>
<gene>
    <name evidence="9" type="ORF">RM532_01575</name>
</gene>
<dbReference type="Proteomes" id="UP001251857">
    <property type="component" value="Unassembled WGS sequence"/>
</dbReference>
<evidence type="ECO:0000256" key="2">
    <source>
        <dbReference type="ARBA" id="ARBA00022679"/>
    </source>
</evidence>
<protein>
    <recommendedName>
        <fullName evidence="8">Cytosine-specific methyltransferase</fullName>
        <ecNumber evidence="8">2.1.1.37</ecNumber>
    </recommendedName>
</protein>
<comment type="catalytic activity">
    <reaction evidence="5 8">
        <text>a 2'-deoxycytidine in DNA + S-adenosyl-L-methionine = a 5-methyl-2'-deoxycytidine in DNA + S-adenosyl-L-homocysteine + H(+)</text>
        <dbReference type="Rhea" id="RHEA:13681"/>
        <dbReference type="Rhea" id="RHEA-COMP:11369"/>
        <dbReference type="Rhea" id="RHEA-COMP:11370"/>
        <dbReference type="ChEBI" id="CHEBI:15378"/>
        <dbReference type="ChEBI" id="CHEBI:57856"/>
        <dbReference type="ChEBI" id="CHEBI:59789"/>
        <dbReference type="ChEBI" id="CHEBI:85452"/>
        <dbReference type="ChEBI" id="CHEBI:85454"/>
        <dbReference type="EC" id="2.1.1.37"/>
    </reaction>
</comment>
<evidence type="ECO:0000256" key="1">
    <source>
        <dbReference type="ARBA" id="ARBA00022603"/>
    </source>
</evidence>
<dbReference type="PROSITE" id="PS00094">
    <property type="entry name" value="C5_MTASE_1"/>
    <property type="match status" value="1"/>
</dbReference>
<dbReference type="EMBL" id="JAVRIB010000001">
    <property type="protein sequence ID" value="MDT0633640.1"/>
    <property type="molecule type" value="Genomic_DNA"/>
</dbReference>
<evidence type="ECO:0000313" key="9">
    <source>
        <dbReference type="EMBL" id="MDT0633640.1"/>
    </source>
</evidence>
<evidence type="ECO:0000256" key="5">
    <source>
        <dbReference type="ARBA" id="ARBA00047422"/>
    </source>
</evidence>
<keyword evidence="2 6" id="KW-0808">Transferase</keyword>
<evidence type="ECO:0000256" key="3">
    <source>
        <dbReference type="ARBA" id="ARBA00022691"/>
    </source>
</evidence>
<dbReference type="NCBIfam" id="TIGR00675">
    <property type="entry name" value="dcm"/>
    <property type="match status" value="1"/>
</dbReference>
<dbReference type="InterPro" id="IPR001525">
    <property type="entry name" value="C5_MeTfrase"/>
</dbReference>
<comment type="similarity">
    <text evidence="6 7">Belongs to the class I-like SAM-binding methyltransferase superfamily. C5-methyltransferase family.</text>
</comment>
<dbReference type="PANTHER" id="PTHR10629:SF52">
    <property type="entry name" value="DNA (CYTOSINE-5)-METHYLTRANSFERASE 1"/>
    <property type="match status" value="1"/>
</dbReference>
<dbReference type="GO" id="GO:0003886">
    <property type="term" value="F:DNA (cytosine-5-)-methyltransferase activity"/>
    <property type="evidence" value="ECO:0007669"/>
    <property type="project" value="UniProtKB-EC"/>
</dbReference>
<dbReference type="PROSITE" id="PS51679">
    <property type="entry name" value="SAM_MT_C5"/>
    <property type="match status" value="1"/>
</dbReference>
<feature type="active site" evidence="6">
    <location>
        <position position="91"/>
    </location>
</feature>
<dbReference type="Pfam" id="PF00145">
    <property type="entry name" value="DNA_methylase"/>
    <property type="match status" value="1"/>
</dbReference>
<dbReference type="InterPro" id="IPR029063">
    <property type="entry name" value="SAM-dependent_MTases_sf"/>
</dbReference>
<evidence type="ECO:0000256" key="7">
    <source>
        <dbReference type="RuleBase" id="RU000416"/>
    </source>
</evidence>
<dbReference type="Gene3D" id="3.90.120.10">
    <property type="entry name" value="DNA Methylase, subunit A, domain 2"/>
    <property type="match status" value="1"/>
</dbReference>
<keyword evidence="10" id="KW-1185">Reference proteome</keyword>
<keyword evidence="1 6" id="KW-0489">Methyltransferase</keyword>
<dbReference type="RefSeq" id="WP_311651352.1">
    <property type="nucleotide sequence ID" value="NZ_JAVRIB010000001.1"/>
</dbReference>
<evidence type="ECO:0000256" key="6">
    <source>
        <dbReference type="PROSITE-ProRule" id="PRU01016"/>
    </source>
</evidence>
<reference evidence="9 10" key="1">
    <citation type="submission" date="2023-09" db="EMBL/GenBank/DDBJ databases">
        <authorList>
            <person name="Rey-Velasco X."/>
        </authorList>
    </citation>
    <scope>NUCLEOTIDE SEQUENCE [LARGE SCALE GENOMIC DNA]</scope>
    <source>
        <strain evidence="9 10">W335</strain>
    </source>
</reference>
<evidence type="ECO:0000256" key="4">
    <source>
        <dbReference type="ARBA" id="ARBA00022747"/>
    </source>
</evidence>
<dbReference type="PRINTS" id="PR00105">
    <property type="entry name" value="C5METTRFRASE"/>
</dbReference>
<evidence type="ECO:0000313" key="10">
    <source>
        <dbReference type="Proteomes" id="UP001251857"/>
    </source>
</evidence>
<dbReference type="GO" id="GO:0032259">
    <property type="term" value="P:methylation"/>
    <property type="evidence" value="ECO:0007669"/>
    <property type="project" value="UniProtKB-KW"/>
</dbReference>